<organism evidence="2 3">
    <name type="scientific">Stephania cephalantha</name>
    <dbReference type="NCBI Taxonomy" id="152367"/>
    <lineage>
        <taxon>Eukaryota</taxon>
        <taxon>Viridiplantae</taxon>
        <taxon>Streptophyta</taxon>
        <taxon>Embryophyta</taxon>
        <taxon>Tracheophyta</taxon>
        <taxon>Spermatophyta</taxon>
        <taxon>Magnoliopsida</taxon>
        <taxon>Ranunculales</taxon>
        <taxon>Menispermaceae</taxon>
        <taxon>Menispermoideae</taxon>
        <taxon>Cissampelideae</taxon>
        <taxon>Stephania</taxon>
    </lineage>
</organism>
<reference evidence="2 3" key="1">
    <citation type="submission" date="2024-01" db="EMBL/GenBank/DDBJ databases">
        <title>Genome assemblies of Stephania.</title>
        <authorList>
            <person name="Yang L."/>
        </authorList>
    </citation>
    <scope>NUCLEOTIDE SEQUENCE [LARGE SCALE GENOMIC DNA]</scope>
    <source>
        <strain evidence="2">JXDWG</strain>
        <tissue evidence="2">Leaf</tissue>
    </source>
</reference>
<protein>
    <submittedName>
        <fullName evidence="2">Uncharacterized protein</fullName>
    </submittedName>
</protein>
<sequence>MEACFEPVVESPGDSIIVPDRARLINTLRICMIQWGRNGFNIGGKSVKIINCVLALKSYSERKQDGANDSSKFSGNLRPSDFGKYFVRKNGEPFKNSLLRSQSINADQNLNGDLVHDEPETDTSLNILVRAALSDKKPEEVTTGRPPIHQVYRRKRGGNKRSKSSVGPVGPN</sequence>
<feature type="compositionally biased region" description="Basic residues" evidence="1">
    <location>
        <begin position="151"/>
        <end position="163"/>
    </location>
</feature>
<dbReference type="Proteomes" id="UP001419268">
    <property type="component" value="Unassembled WGS sequence"/>
</dbReference>
<evidence type="ECO:0000313" key="2">
    <source>
        <dbReference type="EMBL" id="KAK9126282.1"/>
    </source>
</evidence>
<proteinExistence type="predicted"/>
<gene>
    <name evidence="2" type="ORF">Scep_015128</name>
</gene>
<keyword evidence="3" id="KW-1185">Reference proteome</keyword>
<comment type="caution">
    <text evidence="2">The sequence shown here is derived from an EMBL/GenBank/DDBJ whole genome shotgun (WGS) entry which is preliminary data.</text>
</comment>
<evidence type="ECO:0000256" key="1">
    <source>
        <dbReference type="SAM" id="MobiDB-lite"/>
    </source>
</evidence>
<name>A0AAP0J2C5_9MAGN</name>
<feature type="region of interest" description="Disordered" evidence="1">
    <location>
        <begin position="135"/>
        <end position="172"/>
    </location>
</feature>
<dbReference type="EMBL" id="JBBNAG010000006">
    <property type="protein sequence ID" value="KAK9126282.1"/>
    <property type="molecule type" value="Genomic_DNA"/>
</dbReference>
<evidence type="ECO:0000313" key="3">
    <source>
        <dbReference type="Proteomes" id="UP001419268"/>
    </source>
</evidence>
<dbReference type="AlphaFoldDB" id="A0AAP0J2C5"/>
<accession>A0AAP0J2C5</accession>